<dbReference type="AlphaFoldDB" id="A0A815Y0Y6"/>
<dbReference type="OrthoDB" id="10037376at2759"/>
<dbReference type="InterPro" id="IPR050966">
    <property type="entry name" value="Glutamyl_endopeptidase"/>
</dbReference>
<dbReference type="Proteomes" id="UP000681722">
    <property type="component" value="Unassembled WGS sequence"/>
</dbReference>
<evidence type="ECO:0008006" key="5">
    <source>
        <dbReference type="Google" id="ProtNLM"/>
    </source>
</evidence>
<dbReference type="PANTHER" id="PTHR15462:SF8">
    <property type="entry name" value="SERINE PROTEASE"/>
    <property type="match status" value="1"/>
</dbReference>
<comment type="caution">
    <text evidence="2">The sequence shown here is derived from an EMBL/GenBank/DDBJ whole genome shotgun (WGS) entry which is preliminary data.</text>
</comment>
<gene>
    <name evidence="2" type="ORF">GPM918_LOCUS39985</name>
    <name evidence="3" type="ORF">SRO942_LOCUS40897</name>
</gene>
<reference evidence="2" key="1">
    <citation type="submission" date="2021-02" db="EMBL/GenBank/DDBJ databases">
        <authorList>
            <person name="Nowell W R."/>
        </authorList>
    </citation>
    <scope>NUCLEOTIDE SEQUENCE</scope>
</reference>
<keyword evidence="1" id="KW-0732">Signal</keyword>
<dbReference type="InterPro" id="IPR009003">
    <property type="entry name" value="Peptidase_S1_PA"/>
</dbReference>
<dbReference type="EMBL" id="CAJOBC010094607">
    <property type="protein sequence ID" value="CAF4426405.1"/>
    <property type="molecule type" value="Genomic_DNA"/>
</dbReference>
<dbReference type="PANTHER" id="PTHR15462">
    <property type="entry name" value="SERINE PROTEASE"/>
    <property type="match status" value="1"/>
</dbReference>
<name>A0A815Y0Y6_9BILA</name>
<accession>A0A815Y0Y6</accession>
<proteinExistence type="predicted"/>
<dbReference type="EMBL" id="CAJNOQ010028832">
    <property type="protein sequence ID" value="CAF1564482.1"/>
    <property type="molecule type" value="Genomic_DNA"/>
</dbReference>
<feature type="non-terminal residue" evidence="2">
    <location>
        <position position="249"/>
    </location>
</feature>
<dbReference type="Gene3D" id="2.40.10.10">
    <property type="entry name" value="Trypsin-like serine proteases"/>
    <property type="match status" value="1"/>
</dbReference>
<evidence type="ECO:0000313" key="3">
    <source>
        <dbReference type="EMBL" id="CAF4426405.1"/>
    </source>
</evidence>
<evidence type="ECO:0000313" key="4">
    <source>
        <dbReference type="Proteomes" id="UP000663829"/>
    </source>
</evidence>
<evidence type="ECO:0000256" key="1">
    <source>
        <dbReference type="ARBA" id="ARBA00022729"/>
    </source>
</evidence>
<dbReference type="Proteomes" id="UP000663829">
    <property type="component" value="Unassembled WGS sequence"/>
</dbReference>
<protein>
    <recommendedName>
        <fullName evidence="5">Serine protease</fullName>
    </recommendedName>
</protein>
<organism evidence="2 4">
    <name type="scientific">Didymodactylos carnosus</name>
    <dbReference type="NCBI Taxonomy" id="1234261"/>
    <lineage>
        <taxon>Eukaryota</taxon>
        <taxon>Metazoa</taxon>
        <taxon>Spiralia</taxon>
        <taxon>Gnathifera</taxon>
        <taxon>Rotifera</taxon>
        <taxon>Eurotatoria</taxon>
        <taxon>Bdelloidea</taxon>
        <taxon>Philodinida</taxon>
        <taxon>Philodinidae</taxon>
        <taxon>Didymodactylos</taxon>
    </lineage>
</organism>
<keyword evidence="4" id="KW-1185">Reference proteome</keyword>
<dbReference type="InterPro" id="IPR043504">
    <property type="entry name" value="Peptidase_S1_PA_chymotrypsin"/>
</dbReference>
<evidence type="ECO:0000313" key="2">
    <source>
        <dbReference type="EMBL" id="CAF1564482.1"/>
    </source>
</evidence>
<dbReference type="SUPFAM" id="SSF50494">
    <property type="entry name" value="Trypsin-like serine proteases"/>
    <property type="match status" value="1"/>
</dbReference>
<sequence>MVLIVLLTSSYGSTLPLNVKVSSADIQLPASMSVAQHLRTVSDYWTTEKLLNAEAVWTTNRVSNETLKKIPDGDDLVVSIDGKLPLVKQTPSFSGRMTATTGRVFWSSPDNTRQYSCSASIVPSSSLDLIVTAAHCMYDYSFFINQNWIFIPGYKQGQAPHGIWLARRTMILTGWIQSKNYNYDVAFVALSTNLNNQHIEQVLGSQGIGFNYPRQEMTYSFGYPVNLQQGQVVQYCAAKTSRSTYTTNN</sequence>